<dbReference type="Proteomes" id="UP000481858">
    <property type="component" value="Unassembled WGS sequence"/>
</dbReference>
<gene>
    <name evidence="2" type="ORF">GQX73_g6875</name>
</gene>
<accession>A0A7C8IPZ6</accession>
<name>A0A7C8IPZ6_9PEZI</name>
<dbReference type="InterPro" id="IPR002575">
    <property type="entry name" value="Aminoglycoside_PTrfase"/>
</dbReference>
<protein>
    <recommendedName>
        <fullName evidence="1">Aminoglycoside phosphotransferase domain-containing protein</fullName>
    </recommendedName>
</protein>
<dbReference type="InterPro" id="IPR051678">
    <property type="entry name" value="AGP_Transferase"/>
</dbReference>
<dbReference type="OrthoDB" id="5598852at2759"/>
<comment type="caution">
    <text evidence="2">The sequence shown here is derived from an EMBL/GenBank/DDBJ whole genome shotgun (WGS) entry which is preliminary data.</text>
</comment>
<organism evidence="2 3">
    <name type="scientific">Xylaria multiplex</name>
    <dbReference type="NCBI Taxonomy" id="323545"/>
    <lineage>
        <taxon>Eukaryota</taxon>
        <taxon>Fungi</taxon>
        <taxon>Dikarya</taxon>
        <taxon>Ascomycota</taxon>
        <taxon>Pezizomycotina</taxon>
        <taxon>Sordariomycetes</taxon>
        <taxon>Xylariomycetidae</taxon>
        <taxon>Xylariales</taxon>
        <taxon>Xylariaceae</taxon>
        <taxon>Xylaria</taxon>
    </lineage>
</organism>
<dbReference type="InterPro" id="IPR011009">
    <property type="entry name" value="Kinase-like_dom_sf"/>
</dbReference>
<evidence type="ECO:0000313" key="2">
    <source>
        <dbReference type="EMBL" id="KAF2966703.1"/>
    </source>
</evidence>
<dbReference type="PANTHER" id="PTHR21310">
    <property type="entry name" value="AMINOGLYCOSIDE PHOSPHOTRANSFERASE-RELATED-RELATED"/>
    <property type="match status" value="1"/>
</dbReference>
<dbReference type="AlphaFoldDB" id="A0A7C8IPZ6"/>
<feature type="domain" description="Aminoglycoside phosphotransferase" evidence="1">
    <location>
        <begin position="63"/>
        <end position="251"/>
    </location>
</feature>
<keyword evidence="3" id="KW-1185">Reference proteome</keyword>
<dbReference type="EMBL" id="WUBL01000083">
    <property type="protein sequence ID" value="KAF2966703.1"/>
    <property type="molecule type" value="Genomic_DNA"/>
</dbReference>
<dbReference type="SUPFAM" id="SSF56112">
    <property type="entry name" value="Protein kinase-like (PK-like)"/>
    <property type="match status" value="1"/>
</dbReference>
<proteinExistence type="predicted"/>
<dbReference type="Gene3D" id="3.90.1200.10">
    <property type="match status" value="1"/>
</dbReference>
<evidence type="ECO:0000259" key="1">
    <source>
        <dbReference type="Pfam" id="PF01636"/>
    </source>
</evidence>
<sequence>MGDSSWAQQATARFFNGRKSPSQKQCDEIAQTISGASTVSLVDSPGSMSYTVVCSGTTGSRKDLIVSFREPGAVLDDEIIKLAKEVHGDLVPEPTYHGNMEGADPPLFIYSMPCLQGSSYIKVMPFQTEMDSDERDKHTVFTKHLARYFAQCWLRPQLASRHSQAEQQEGIRRRLARLMEELPSSGLLYSTVSKLIECLPSLFSQNYPQVLTHNDLSVTNILIDENTFEIMGIVDWSLATVMPFGMDLDVVFLATGFVTRDGWHNYAYKQLLQGAFWEEFWLVSGIGGDHQSGIKNLAQTAGQIGAVLRLAFWRNADGSPSEEVSISESRINQLMAWLSEEVPTY</sequence>
<reference evidence="2 3" key="1">
    <citation type="submission" date="2019-12" db="EMBL/GenBank/DDBJ databases">
        <title>Draft genome sequence of the ascomycete Xylaria multiplex DSM 110363.</title>
        <authorList>
            <person name="Buettner E."/>
            <person name="Kellner H."/>
        </authorList>
    </citation>
    <scope>NUCLEOTIDE SEQUENCE [LARGE SCALE GENOMIC DNA]</scope>
    <source>
        <strain evidence="2 3">DSM 110363</strain>
    </source>
</reference>
<dbReference type="PANTHER" id="PTHR21310:SF15">
    <property type="entry name" value="AMINOGLYCOSIDE PHOSPHOTRANSFERASE DOMAIN-CONTAINING PROTEIN"/>
    <property type="match status" value="1"/>
</dbReference>
<evidence type="ECO:0000313" key="3">
    <source>
        <dbReference type="Proteomes" id="UP000481858"/>
    </source>
</evidence>
<dbReference type="InParanoid" id="A0A7C8IPZ6"/>
<dbReference type="Pfam" id="PF01636">
    <property type="entry name" value="APH"/>
    <property type="match status" value="1"/>
</dbReference>